<evidence type="ECO:0000313" key="3">
    <source>
        <dbReference type="EMBL" id="SEI72569.1"/>
    </source>
</evidence>
<accession>A0A1H6QHH6</accession>
<dbReference type="EMBL" id="FNYQ01000002">
    <property type="protein sequence ID" value="SEI43189.1"/>
    <property type="molecule type" value="Genomic_DNA"/>
</dbReference>
<evidence type="ECO:0000256" key="1">
    <source>
        <dbReference type="SAM" id="Phobius"/>
    </source>
</evidence>
<dbReference type="OrthoDB" id="9811610at2"/>
<gene>
    <name evidence="2" type="ORF">SAMN04244572_00227</name>
    <name evidence="3" type="ORF">SAMN04244579_01782</name>
</gene>
<sequence length="68" mass="7478">MARGLMILGAALLLLGLALRHAPWLFGWFGRLPGDLHIETAPGRLFVPITSMLLVSLVASLLLNLFRR</sequence>
<keyword evidence="1" id="KW-0812">Transmembrane</keyword>
<dbReference type="AlphaFoldDB" id="A0A1H6QHH6"/>
<reference evidence="4 5" key="1">
    <citation type="submission" date="2016-10" db="EMBL/GenBank/DDBJ databases">
        <authorList>
            <person name="de Groot N.N."/>
        </authorList>
    </citation>
    <scope>NUCLEOTIDE SEQUENCE [LARGE SCALE GENOMIC DNA]</scope>
    <source>
        <strain evidence="3 4">DSM 1041</strain>
        <strain evidence="2 5">DSM 373</strain>
    </source>
</reference>
<keyword evidence="1" id="KW-0472">Membrane</keyword>
<dbReference type="PANTHER" id="PTHR36443">
    <property type="entry name" value="BSR5223 PROTEIN"/>
    <property type="match status" value="1"/>
</dbReference>
<evidence type="ECO:0000313" key="4">
    <source>
        <dbReference type="Proteomes" id="UP000199005"/>
    </source>
</evidence>
<evidence type="ECO:0008006" key="6">
    <source>
        <dbReference type="Google" id="ProtNLM"/>
    </source>
</evidence>
<dbReference type="STRING" id="170623.SAMN04244579_01782"/>
<feature type="transmembrane region" description="Helical" evidence="1">
    <location>
        <begin position="44"/>
        <end position="66"/>
    </location>
</feature>
<keyword evidence="1" id="KW-1133">Transmembrane helix</keyword>
<dbReference type="Pfam" id="PF11146">
    <property type="entry name" value="DUF2905"/>
    <property type="match status" value="1"/>
</dbReference>
<dbReference type="InterPro" id="IPR021320">
    <property type="entry name" value="DUF2905"/>
</dbReference>
<name>A0A1H6QHH6_9GAMM</name>
<dbReference type="RefSeq" id="WP_090729251.1">
    <property type="nucleotide sequence ID" value="NZ_FNYO01000017.1"/>
</dbReference>
<protein>
    <recommendedName>
        <fullName evidence="6">DUF2905 domain-containing protein</fullName>
    </recommendedName>
</protein>
<dbReference type="Proteomes" id="UP000199005">
    <property type="component" value="Unassembled WGS sequence"/>
</dbReference>
<dbReference type="Proteomes" id="UP000199250">
    <property type="component" value="Unassembled WGS sequence"/>
</dbReference>
<organism evidence="2 5">
    <name type="scientific">Azotobacter beijerinckii</name>
    <dbReference type="NCBI Taxonomy" id="170623"/>
    <lineage>
        <taxon>Bacteria</taxon>
        <taxon>Pseudomonadati</taxon>
        <taxon>Pseudomonadota</taxon>
        <taxon>Gammaproteobacteria</taxon>
        <taxon>Pseudomonadales</taxon>
        <taxon>Pseudomonadaceae</taxon>
        <taxon>Azotobacter</taxon>
    </lineage>
</organism>
<dbReference type="PANTHER" id="PTHR36443:SF1">
    <property type="entry name" value="BSR5223 PROTEIN"/>
    <property type="match status" value="1"/>
</dbReference>
<evidence type="ECO:0000313" key="2">
    <source>
        <dbReference type="EMBL" id="SEI43189.1"/>
    </source>
</evidence>
<dbReference type="EMBL" id="FNYO01000017">
    <property type="protein sequence ID" value="SEI72569.1"/>
    <property type="molecule type" value="Genomic_DNA"/>
</dbReference>
<evidence type="ECO:0000313" key="5">
    <source>
        <dbReference type="Proteomes" id="UP000199250"/>
    </source>
</evidence>
<proteinExistence type="predicted"/>